<keyword evidence="2" id="KW-1185">Reference proteome</keyword>
<gene>
    <name evidence="1" type="ORF">FOA43_000123</name>
</gene>
<dbReference type="GO" id="GO:0000070">
    <property type="term" value="P:mitotic sister chromatid segregation"/>
    <property type="evidence" value="ECO:0007669"/>
    <property type="project" value="InterPro"/>
</dbReference>
<organism evidence="1 2">
    <name type="scientific">Eeniella nana</name>
    <name type="common">Yeast</name>
    <name type="synonym">Brettanomyces nanus</name>
    <dbReference type="NCBI Taxonomy" id="13502"/>
    <lineage>
        <taxon>Eukaryota</taxon>
        <taxon>Fungi</taxon>
        <taxon>Dikarya</taxon>
        <taxon>Ascomycota</taxon>
        <taxon>Saccharomycotina</taxon>
        <taxon>Pichiomycetes</taxon>
        <taxon>Pichiales</taxon>
        <taxon>Pichiaceae</taxon>
        <taxon>Brettanomyces</taxon>
    </lineage>
</organism>
<reference evidence="1" key="1">
    <citation type="submission" date="2020-10" db="EMBL/GenBank/DDBJ databases">
        <authorList>
            <person name="Roach M.J.R."/>
        </authorList>
    </citation>
    <scope>NUCLEOTIDE SEQUENCE</scope>
    <source>
        <strain evidence="1">CBS 1945</strain>
    </source>
</reference>
<dbReference type="EMBL" id="CP064812">
    <property type="protein sequence ID" value="QPG72821.1"/>
    <property type="molecule type" value="Genomic_DNA"/>
</dbReference>
<dbReference type="GeneID" id="62193524"/>
<protein>
    <submittedName>
        <fullName evidence="1">Uncharacterized protein</fullName>
    </submittedName>
</protein>
<evidence type="ECO:0000313" key="1">
    <source>
        <dbReference type="EMBL" id="QPG72821.1"/>
    </source>
</evidence>
<dbReference type="InterPro" id="IPR013950">
    <property type="entry name" value="Mis14/Nsl1"/>
</dbReference>
<name>A0A875RVD9_EENNA</name>
<dbReference type="Pfam" id="PF08641">
    <property type="entry name" value="Mis14"/>
    <property type="match status" value="1"/>
</dbReference>
<sequence>MSQVPETYVKIHIQTKELKTLYDLLKRYLSEQIDEQLEELGLDGNTKTRSKKGKTLREKVRKLVLNQFLDRLFNAIKYSIELDDGLLEVIDDPDTDIVTQLEEVQEDSETKVEPYDFALNDKLRNVYLQVEEKIEEVTKLRKVKPLDYYNAYEKMLLANEEWVDNKVEENKQFRDRCLSSLEKQMDAEAEDTNEEANYAVLVQDYEKFLANIALLKKEIPDTVSQLDNLINVMEFLNNLKR</sequence>
<dbReference type="KEGG" id="bnn:FOA43_000123"/>
<dbReference type="RefSeq" id="XP_038776386.1">
    <property type="nucleotide sequence ID" value="XM_038920458.1"/>
</dbReference>
<evidence type="ECO:0000313" key="2">
    <source>
        <dbReference type="Proteomes" id="UP000662931"/>
    </source>
</evidence>
<dbReference type="GO" id="GO:0000776">
    <property type="term" value="C:kinetochore"/>
    <property type="evidence" value="ECO:0007669"/>
    <property type="project" value="InterPro"/>
</dbReference>
<dbReference type="AlphaFoldDB" id="A0A875RVD9"/>
<accession>A0A875RVD9</accession>
<dbReference type="OrthoDB" id="2135762at2759"/>
<proteinExistence type="predicted"/>
<dbReference type="Proteomes" id="UP000662931">
    <property type="component" value="Chromosome 1"/>
</dbReference>